<evidence type="ECO:0000259" key="4">
    <source>
        <dbReference type="Pfam" id="PF05193"/>
    </source>
</evidence>
<proteinExistence type="inferred from homology"/>
<keyword evidence="6" id="KW-1185">Reference proteome</keyword>
<sequence length="605" mass="65220">MLRLRLASIAVASAARTSVRAMHTHSSAPSISAATARSAGVAAQPIAMAPAAGRSVTTRAAAEQTPEGQRALATMKSMLSATANNASLSTAMRAKSTSAPATASSMLSIPLTEAWPNAPKPEYVAASSGLQSPAQCTVLPNGLRVVSIEAAGHISAVGAFVHTGCRYETEEYLGASHFLDRLACRSTKRRSAEDVERETEALGTNPHCITSRENVVYSAISFSSELPQLIDLVGDLVCNPQLTQDEVELARQTIEFEYKTAPDLHDRILIDKFHEVAFGGSALAAGLNCPQSRLPLMTRDKLLAFRRSHIIAPRTTVGVLGSMKHSEVVELVSRHFANLPTHPPSAAELEQILKGQEPVPTPPSSAATVTPPQDLADVTRERAARYSGGFAFIRHPPHTNPLFRNFVQLMLGFEIPGCTSEEWAELALLHVILGGGNTFSAGGPGKGVLSRLYADVLHAHPKVENAIAILSSYYDTGAFSLHIMCQPDYAETAVQILAYQAFRVSRDIQVSELQRAKNQVKSLLLMAYESRPLLLDDALRHQAVFKKSVSVAEICDKIDKVTPANVMAVAAKMLTSNPTFVVMGDEQYLPPSSVEYIRRTFPLRK</sequence>
<comment type="similarity">
    <text evidence="2">Belongs to the peptidase M16 family.</text>
</comment>
<dbReference type="InterPro" id="IPR011765">
    <property type="entry name" value="Pept_M16_N"/>
</dbReference>
<dbReference type="InParanoid" id="A0A0D2WVR1"/>
<evidence type="ECO:0000313" key="6">
    <source>
        <dbReference type="Proteomes" id="UP000008743"/>
    </source>
</evidence>
<dbReference type="GO" id="GO:0046872">
    <property type="term" value="F:metal ion binding"/>
    <property type="evidence" value="ECO:0007669"/>
    <property type="project" value="InterPro"/>
</dbReference>
<dbReference type="PANTHER" id="PTHR11851">
    <property type="entry name" value="METALLOPROTEASE"/>
    <property type="match status" value="1"/>
</dbReference>
<organism evidence="5 6">
    <name type="scientific">Capsaspora owczarzaki (strain ATCC 30864)</name>
    <dbReference type="NCBI Taxonomy" id="595528"/>
    <lineage>
        <taxon>Eukaryota</taxon>
        <taxon>Filasterea</taxon>
        <taxon>Capsaspora</taxon>
    </lineage>
</organism>
<dbReference type="Pfam" id="PF00675">
    <property type="entry name" value="Peptidase_M16"/>
    <property type="match status" value="1"/>
</dbReference>
<evidence type="ECO:0000256" key="2">
    <source>
        <dbReference type="ARBA" id="ARBA00007261"/>
    </source>
</evidence>
<dbReference type="InterPro" id="IPR011249">
    <property type="entry name" value="Metalloenz_LuxS/M16"/>
</dbReference>
<comment type="function">
    <text evidence="1">Substrate recognition and binding subunit of the essential mitochondrial processing protease (MPP), which cleaves the mitochondrial sequence off newly imported precursors proteins.</text>
</comment>
<dbReference type="AlphaFoldDB" id="A0A0D2WVR1"/>
<gene>
    <name evidence="5" type="ORF">CAOG_006706</name>
</gene>
<dbReference type="InterPro" id="IPR007863">
    <property type="entry name" value="Peptidase_M16_C"/>
</dbReference>
<dbReference type="Gene3D" id="3.30.830.10">
    <property type="entry name" value="Metalloenzyme, LuxS/M16 peptidase-like"/>
    <property type="match status" value="2"/>
</dbReference>
<dbReference type="FunCoup" id="A0A0D2WVR1">
    <property type="interactions" value="583"/>
</dbReference>
<feature type="domain" description="Peptidase M16 C-terminal" evidence="4">
    <location>
        <begin position="297"/>
        <end position="519"/>
    </location>
</feature>
<dbReference type="EMBL" id="KE346371">
    <property type="protein sequence ID" value="KJE96368.1"/>
    <property type="molecule type" value="Genomic_DNA"/>
</dbReference>
<reference evidence="6" key="1">
    <citation type="submission" date="2011-02" db="EMBL/GenBank/DDBJ databases">
        <title>The Genome Sequence of Capsaspora owczarzaki ATCC 30864.</title>
        <authorList>
            <person name="Russ C."/>
            <person name="Cuomo C."/>
            <person name="Burger G."/>
            <person name="Gray M.W."/>
            <person name="Holland P.W.H."/>
            <person name="King N."/>
            <person name="Lang F.B.F."/>
            <person name="Roger A.J."/>
            <person name="Ruiz-Trillo I."/>
            <person name="Young S.K."/>
            <person name="Zeng Q."/>
            <person name="Gargeya S."/>
            <person name="Alvarado L."/>
            <person name="Berlin A."/>
            <person name="Chapman S.B."/>
            <person name="Chen Z."/>
            <person name="Freedman E."/>
            <person name="Gellesch M."/>
            <person name="Goldberg J."/>
            <person name="Griggs A."/>
            <person name="Gujja S."/>
            <person name="Heilman E."/>
            <person name="Heiman D."/>
            <person name="Howarth C."/>
            <person name="Mehta T."/>
            <person name="Neiman D."/>
            <person name="Pearson M."/>
            <person name="Roberts A."/>
            <person name="Saif S."/>
            <person name="Shea T."/>
            <person name="Shenoy N."/>
            <person name="Sisk P."/>
            <person name="Stolte C."/>
            <person name="Sykes S."/>
            <person name="White J."/>
            <person name="Yandava C."/>
            <person name="Haas B."/>
            <person name="Nusbaum C."/>
            <person name="Birren B."/>
        </authorList>
    </citation>
    <scope>NUCLEOTIDE SEQUENCE</scope>
    <source>
        <strain evidence="6">ATCC 30864</strain>
    </source>
</reference>
<feature type="domain" description="Peptidase M16 N-terminal" evidence="3">
    <location>
        <begin position="144"/>
        <end position="290"/>
    </location>
</feature>
<dbReference type="InterPro" id="IPR050361">
    <property type="entry name" value="MPP/UQCRC_Complex"/>
</dbReference>
<evidence type="ECO:0008006" key="7">
    <source>
        <dbReference type="Google" id="ProtNLM"/>
    </source>
</evidence>
<dbReference type="Proteomes" id="UP000008743">
    <property type="component" value="Unassembled WGS sequence"/>
</dbReference>
<evidence type="ECO:0000256" key="1">
    <source>
        <dbReference type="ARBA" id="ARBA00002123"/>
    </source>
</evidence>
<dbReference type="RefSeq" id="XP_004344327.1">
    <property type="nucleotide sequence ID" value="XM_004344277.2"/>
</dbReference>
<dbReference type="OMA" id="LKYHHSP"/>
<dbReference type="GO" id="GO:0005739">
    <property type="term" value="C:mitochondrion"/>
    <property type="evidence" value="ECO:0007669"/>
    <property type="project" value="TreeGrafter"/>
</dbReference>
<evidence type="ECO:0000259" key="3">
    <source>
        <dbReference type="Pfam" id="PF00675"/>
    </source>
</evidence>
<evidence type="ECO:0000313" key="5">
    <source>
        <dbReference type="EMBL" id="KJE96368.1"/>
    </source>
</evidence>
<dbReference type="GO" id="GO:0006627">
    <property type="term" value="P:protein processing involved in protein targeting to mitochondrion"/>
    <property type="evidence" value="ECO:0007669"/>
    <property type="project" value="TreeGrafter"/>
</dbReference>
<dbReference type="Pfam" id="PF05193">
    <property type="entry name" value="Peptidase_M16_C"/>
    <property type="match status" value="1"/>
</dbReference>
<dbReference type="OrthoDB" id="277191at2759"/>
<dbReference type="PANTHER" id="PTHR11851:SF49">
    <property type="entry name" value="MITOCHONDRIAL-PROCESSING PEPTIDASE SUBUNIT ALPHA"/>
    <property type="match status" value="1"/>
</dbReference>
<name>A0A0D2WVR1_CAPO3</name>
<protein>
    <recommendedName>
        <fullName evidence="7">Mitochondrial processing peptidase alpha subunit</fullName>
    </recommendedName>
</protein>
<dbReference type="STRING" id="595528.A0A0D2WVR1"/>
<dbReference type="PhylomeDB" id="A0A0D2WVR1"/>
<dbReference type="eggNOG" id="KOG2067">
    <property type="taxonomic scope" value="Eukaryota"/>
</dbReference>
<accession>A0A0D2WVR1</accession>
<dbReference type="SUPFAM" id="SSF63411">
    <property type="entry name" value="LuxS/MPP-like metallohydrolase"/>
    <property type="match status" value="2"/>
</dbReference>